<name>A0A512RMG7_9BACT</name>
<keyword evidence="6" id="KW-1185">Reference proteome</keyword>
<dbReference type="GO" id="GO:0000976">
    <property type="term" value="F:transcription cis-regulatory region binding"/>
    <property type="evidence" value="ECO:0007669"/>
    <property type="project" value="TreeGrafter"/>
</dbReference>
<dbReference type="Gene3D" id="1.10.260.40">
    <property type="entry name" value="lambda repressor-like DNA-binding domains"/>
    <property type="match status" value="1"/>
</dbReference>
<evidence type="ECO:0000256" key="2">
    <source>
        <dbReference type="ARBA" id="ARBA00023125"/>
    </source>
</evidence>
<accession>A0A512RMG7</accession>
<dbReference type="GO" id="GO:0003700">
    <property type="term" value="F:DNA-binding transcription factor activity"/>
    <property type="evidence" value="ECO:0007669"/>
    <property type="project" value="TreeGrafter"/>
</dbReference>
<proteinExistence type="predicted"/>
<dbReference type="PROSITE" id="PS50932">
    <property type="entry name" value="HTH_LACI_2"/>
    <property type="match status" value="1"/>
</dbReference>
<dbReference type="InterPro" id="IPR000843">
    <property type="entry name" value="HTH_LacI"/>
</dbReference>
<dbReference type="EMBL" id="BKAU01000003">
    <property type="protein sequence ID" value="GEP96906.1"/>
    <property type="molecule type" value="Genomic_DNA"/>
</dbReference>
<dbReference type="SMART" id="SM00354">
    <property type="entry name" value="HTH_LACI"/>
    <property type="match status" value="1"/>
</dbReference>
<dbReference type="Proteomes" id="UP000321436">
    <property type="component" value="Unassembled WGS sequence"/>
</dbReference>
<dbReference type="PANTHER" id="PTHR30146">
    <property type="entry name" value="LACI-RELATED TRANSCRIPTIONAL REPRESSOR"/>
    <property type="match status" value="1"/>
</dbReference>
<dbReference type="InterPro" id="IPR028082">
    <property type="entry name" value="Peripla_BP_I"/>
</dbReference>
<organism evidence="5 6">
    <name type="scientific">Chitinophaga cymbidii</name>
    <dbReference type="NCBI Taxonomy" id="1096750"/>
    <lineage>
        <taxon>Bacteria</taxon>
        <taxon>Pseudomonadati</taxon>
        <taxon>Bacteroidota</taxon>
        <taxon>Chitinophagia</taxon>
        <taxon>Chitinophagales</taxon>
        <taxon>Chitinophagaceae</taxon>
        <taxon>Chitinophaga</taxon>
    </lineage>
</organism>
<dbReference type="InterPro" id="IPR046335">
    <property type="entry name" value="LacI/GalR-like_sensor"/>
</dbReference>
<dbReference type="OrthoDB" id="667031at2"/>
<keyword evidence="2" id="KW-0238">DNA-binding</keyword>
<dbReference type="Pfam" id="PF00356">
    <property type="entry name" value="LacI"/>
    <property type="match status" value="1"/>
</dbReference>
<evidence type="ECO:0000313" key="5">
    <source>
        <dbReference type="EMBL" id="GEP96906.1"/>
    </source>
</evidence>
<evidence type="ECO:0000256" key="3">
    <source>
        <dbReference type="ARBA" id="ARBA00023163"/>
    </source>
</evidence>
<evidence type="ECO:0000259" key="4">
    <source>
        <dbReference type="PROSITE" id="PS50932"/>
    </source>
</evidence>
<dbReference type="Pfam" id="PF13377">
    <property type="entry name" value="Peripla_BP_3"/>
    <property type="match status" value="1"/>
</dbReference>
<dbReference type="CDD" id="cd01392">
    <property type="entry name" value="HTH_LacI"/>
    <property type="match status" value="1"/>
</dbReference>
<dbReference type="SUPFAM" id="SSF47413">
    <property type="entry name" value="lambda repressor-like DNA-binding domains"/>
    <property type="match status" value="1"/>
</dbReference>
<protein>
    <submittedName>
        <fullName evidence="5">LacI family transcriptional regulator</fullName>
    </submittedName>
</protein>
<sequence length="336" mass="37208">MKHVTIRALAKELNLSVSTISKALRDSYEISEDTKKRVLALAERLNYMPNPYASSLRGRRSKIIGVVIPEVADSFFSLAINGIESVVKEQGYHVLISLTHERLANEQSILHEFQGGRVDGVLMSVSRETVSGRHIRDLMEKEVPVVFFDRALDEVETDKVVTNDFESGYAATQHLISRGCKQIAYLTISENLSIATRRMEGYLKALADHQLRSSGKNIVQCGTDAAFNYKQVKKLLQRKKRPDGIVASVEKLATPVYQACQELSLSIPGDVKVICFSNLEIATILQPSLTTITQPAFEIGKTAATVLLRALDKKRGKPAQQQVIIPSELIARESSG</sequence>
<dbReference type="CDD" id="cd06267">
    <property type="entry name" value="PBP1_LacI_sugar_binding-like"/>
    <property type="match status" value="1"/>
</dbReference>
<feature type="domain" description="HTH lacI-type" evidence="4">
    <location>
        <begin position="4"/>
        <end position="58"/>
    </location>
</feature>
<evidence type="ECO:0000256" key="1">
    <source>
        <dbReference type="ARBA" id="ARBA00023015"/>
    </source>
</evidence>
<dbReference type="Gene3D" id="3.40.50.2300">
    <property type="match status" value="2"/>
</dbReference>
<reference evidence="5 6" key="1">
    <citation type="submission" date="2019-07" db="EMBL/GenBank/DDBJ databases">
        <title>Whole genome shotgun sequence of Chitinophaga cymbidii NBRC 109752.</title>
        <authorList>
            <person name="Hosoyama A."/>
            <person name="Uohara A."/>
            <person name="Ohji S."/>
            <person name="Ichikawa N."/>
        </authorList>
    </citation>
    <scope>NUCLEOTIDE SEQUENCE [LARGE SCALE GENOMIC DNA]</scope>
    <source>
        <strain evidence="5 6">NBRC 109752</strain>
    </source>
</reference>
<dbReference type="PANTHER" id="PTHR30146:SF109">
    <property type="entry name" value="HTH-TYPE TRANSCRIPTIONAL REGULATOR GALS"/>
    <property type="match status" value="1"/>
</dbReference>
<dbReference type="InterPro" id="IPR010982">
    <property type="entry name" value="Lambda_DNA-bd_dom_sf"/>
</dbReference>
<evidence type="ECO:0000313" key="6">
    <source>
        <dbReference type="Proteomes" id="UP000321436"/>
    </source>
</evidence>
<keyword evidence="3" id="KW-0804">Transcription</keyword>
<dbReference type="RefSeq" id="WP_146863882.1">
    <property type="nucleotide sequence ID" value="NZ_BKAU01000003.1"/>
</dbReference>
<comment type="caution">
    <text evidence="5">The sequence shown here is derived from an EMBL/GenBank/DDBJ whole genome shotgun (WGS) entry which is preliminary data.</text>
</comment>
<gene>
    <name evidence="5" type="ORF">CCY01nite_31660</name>
</gene>
<dbReference type="AlphaFoldDB" id="A0A512RMG7"/>
<dbReference type="SUPFAM" id="SSF53822">
    <property type="entry name" value="Periplasmic binding protein-like I"/>
    <property type="match status" value="1"/>
</dbReference>
<keyword evidence="1" id="KW-0805">Transcription regulation</keyword>